<evidence type="ECO:0000256" key="1">
    <source>
        <dbReference type="SAM" id="MobiDB-lite"/>
    </source>
</evidence>
<gene>
    <name evidence="2" type="ORF">SAMN04487884_11926</name>
</gene>
<dbReference type="Proteomes" id="UP000182584">
    <property type="component" value="Unassembled WGS sequence"/>
</dbReference>
<reference evidence="2 3" key="1">
    <citation type="submission" date="2016-10" db="EMBL/GenBank/DDBJ databases">
        <authorList>
            <person name="de Groot N.N."/>
        </authorList>
    </citation>
    <scope>NUCLEOTIDE SEQUENCE [LARGE SCALE GENOMIC DNA]</scope>
    <source>
        <strain evidence="2 3">AR40</strain>
    </source>
</reference>
<feature type="compositionally biased region" description="Polar residues" evidence="1">
    <location>
        <begin position="119"/>
        <end position="131"/>
    </location>
</feature>
<dbReference type="eggNOG" id="ENOG5032GA6">
    <property type="taxonomic scope" value="Bacteria"/>
</dbReference>
<dbReference type="OrthoDB" id="2004188at2"/>
<organism evidence="2 3">
    <name type="scientific">Butyrivibrio fibrisolvens</name>
    <dbReference type="NCBI Taxonomy" id="831"/>
    <lineage>
        <taxon>Bacteria</taxon>
        <taxon>Bacillati</taxon>
        <taxon>Bacillota</taxon>
        <taxon>Clostridia</taxon>
        <taxon>Lachnospirales</taxon>
        <taxon>Lachnospiraceae</taxon>
        <taxon>Butyrivibrio</taxon>
    </lineage>
</organism>
<proteinExistence type="predicted"/>
<accession>A0A1H9UNU2</accession>
<feature type="region of interest" description="Disordered" evidence="1">
    <location>
        <begin position="73"/>
        <end position="131"/>
    </location>
</feature>
<evidence type="ECO:0000313" key="3">
    <source>
        <dbReference type="Proteomes" id="UP000182584"/>
    </source>
</evidence>
<name>A0A1H9UNU2_BUTFI</name>
<dbReference type="AlphaFoldDB" id="A0A1H9UNU2"/>
<feature type="compositionally biased region" description="Polar residues" evidence="1">
    <location>
        <begin position="97"/>
        <end position="110"/>
    </location>
</feature>
<sequence length="131" mass="13979">MSNMNIGSIASSSMLNYRQQSALSTKSATANALFGSLNIDESNIAASISLSDYGQIKNGSYGKLLTSYYKKLESETKVSSTNSDTTDEASKTKKTSYENNSSNILESVLSTYKPDGTANKDNTGSNLDTTV</sequence>
<protein>
    <recommendedName>
        <fullName evidence="4">Flagellar hook-associated protein 2 C-terminus</fullName>
    </recommendedName>
</protein>
<dbReference type="EMBL" id="FOGJ01000019">
    <property type="protein sequence ID" value="SES10978.1"/>
    <property type="molecule type" value="Genomic_DNA"/>
</dbReference>
<evidence type="ECO:0008006" key="4">
    <source>
        <dbReference type="Google" id="ProtNLM"/>
    </source>
</evidence>
<dbReference type="RefSeq" id="WP_074757163.1">
    <property type="nucleotide sequence ID" value="NZ_FOGJ01000019.1"/>
</dbReference>
<evidence type="ECO:0000313" key="2">
    <source>
        <dbReference type="EMBL" id="SES10978.1"/>
    </source>
</evidence>